<evidence type="ECO:0000256" key="6">
    <source>
        <dbReference type="ARBA" id="ARBA00023136"/>
    </source>
</evidence>
<dbReference type="EMBL" id="LT629745">
    <property type="protein sequence ID" value="SDS24708.1"/>
    <property type="molecule type" value="Genomic_DNA"/>
</dbReference>
<keyword evidence="4 7" id="KW-0812">Transmembrane</keyword>
<organism evidence="8 9">
    <name type="scientific">Christiangramia echinicola</name>
    <dbReference type="NCBI Taxonomy" id="279359"/>
    <lineage>
        <taxon>Bacteria</taxon>
        <taxon>Pseudomonadati</taxon>
        <taxon>Bacteroidota</taxon>
        <taxon>Flavobacteriia</taxon>
        <taxon>Flavobacteriales</taxon>
        <taxon>Flavobacteriaceae</taxon>
        <taxon>Christiangramia</taxon>
    </lineage>
</organism>
<evidence type="ECO:0000256" key="1">
    <source>
        <dbReference type="ARBA" id="ARBA00004651"/>
    </source>
</evidence>
<feature type="transmembrane region" description="Helical" evidence="7">
    <location>
        <begin position="414"/>
        <end position="435"/>
    </location>
</feature>
<evidence type="ECO:0000256" key="3">
    <source>
        <dbReference type="ARBA" id="ARBA00022475"/>
    </source>
</evidence>
<dbReference type="InterPro" id="IPR050833">
    <property type="entry name" value="Poly_Biosynth_Transport"/>
</dbReference>
<keyword evidence="9" id="KW-1185">Reference proteome</keyword>
<feature type="transmembrane region" description="Helical" evidence="7">
    <location>
        <begin position="114"/>
        <end position="133"/>
    </location>
</feature>
<gene>
    <name evidence="8" type="ORF">SAMN04488552_2565</name>
</gene>
<evidence type="ECO:0000313" key="8">
    <source>
        <dbReference type="EMBL" id="SDS24708.1"/>
    </source>
</evidence>
<feature type="transmembrane region" description="Helical" evidence="7">
    <location>
        <begin position="363"/>
        <end position="394"/>
    </location>
</feature>
<evidence type="ECO:0000256" key="4">
    <source>
        <dbReference type="ARBA" id="ARBA00022692"/>
    </source>
</evidence>
<dbReference type="Proteomes" id="UP000198858">
    <property type="component" value="Chromosome I"/>
</dbReference>
<keyword evidence="3" id="KW-1003">Cell membrane</keyword>
<dbReference type="Pfam" id="PF13440">
    <property type="entry name" value="Polysacc_synt_3"/>
    <property type="match status" value="1"/>
</dbReference>
<keyword evidence="6 7" id="KW-0472">Membrane</keyword>
<evidence type="ECO:0000256" key="7">
    <source>
        <dbReference type="SAM" id="Phobius"/>
    </source>
</evidence>
<feature type="transmembrane region" description="Helical" evidence="7">
    <location>
        <begin position="287"/>
        <end position="304"/>
    </location>
</feature>
<dbReference type="CDD" id="cd13127">
    <property type="entry name" value="MATE_tuaB_like"/>
    <property type="match status" value="1"/>
</dbReference>
<feature type="transmembrane region" description="Helical" evidence="7">
    <location>
        <begin position="442"/>
        <end position="459"/>
    </location>
</feature>
<evidence type="ECO:0000256" key="5">
    <source>
        <dbReference type="ARBA" id="ARBA00022989"/>
    </source>
</evidence>
<protein>
    <submittedName>
        <fullName evidence="8">Membrane protein involved in the export of O-antigen and teichoic acid</fullName>
    </submittedName>
</protein>
<sequence length="484" mass="54905">MSLRKQAVFGLMWTFAQQFGNQLIGFSVSLVLARILLPEEFGLIAMIAVFVAVGNGLLDSGLSKSLIRDGDADNSDYSTVFFFNLFAGLLIYLLAFISAPLISQFYDYPILTNIIRVYCLSFLFTAATSVQLARLTKEMKFRTQTLVALPAAVIAGILGIVLAIKDFGVWSLVYSSLVNAIVSCILIWKYSGWYPSLSFNTAKFKKHWDYGYKLGLADLLNRFFNNIFLVIIGKYFSAAQLGFYSRAETMKQFPVSNLDRALNKVSFPLFIEIKDDPRRLRVAFKKLLKMVIFVVSPVLLMLAAMAEPLFRFLFTEKWLPSAPYFQVLCLSGLLFPLHSYNLGILNIYGRSDLFLKLEVYKKFLIVLVILLAIPFGIYGLLWGQVALSLVAFFINAKYTQKYIFYSPLRQLWDIVPFFMVASFSALLVWGIDYCFLKISSDLIRLLSGITIGASFYLLISKICKFEQLSQLYDLTNGKIKRNLN</sequence>
<dbReference type="RefSeq" id="WP_089663145.1">
    <property type="nucleotide sequence ID" value="NZ_LT629745.1"/>
</dbReference>
<keyword evidence="5 7" id="KW-1133">Transmembrane helix</keyword>
<feature type="transmembrane region" description="Helical" evidence="7">
    <location>
        <begin position="324"/>
        <end position="342"/>
    </location>
</feature>
<feature type="transmembrane region" description="Helical" evidence="7">
    <location>
        <begin position="81"/>
        <end position="102"/>
    </location>
</feature>
<dbReference type="GO" id="GO:0005886">
    <property type="term" value="C:plasma membrane"/>
    <property type="evidence" value="ECO:0007669"/>
    <property type="project" value="UniProtKB-SubCell"/>
</dbReference>
<dbReference type="PANTHER" id="PTHR30250">
    <property type="entry name" value="PST FAMILY PREDICTED COLANIC ACID TRANSPORTER"/>
    <property type="match status" value="1"/>
</dbReference>
<name>A0A1H1QMM2_9FLAO</name>
<comment type="similarity">
    <text evidence="2">Belongs to the polysaccharide synthase family.</text>
</comment>
<accession>A0A1H1QMM2</accession>
<evidence type="ECO:0000256" key="2">
    <source>
        <dbReference type="ARBA" id="ARBA00007430"/>
    </source>
</evidence>
<feature type="transmembrane region" description="Helical" evidence="7">
    <location>
        <begin position="145"/>
        <end position="164"/>
    </location>
</feature>
<reference evidence="8 9" key="1">
    <citation type="submission" date="2016-10" db="EMBL/GenBank/DDBJ databases">
        <authorList>
            <person name="Varghese N."/>
            <person name="Submissions S."/>
        </authorList>
    </citation>
    <scope>NUCLEOTIDE SEQUENCE [LARGE SCALE GENOMIC DNA]</scope>
    <source>
        <strain evidence="8 9">Mar_2010_102</strain>
    </source>
</reference>
<dbReference type="AlphaFoldDB" id="A0A1H1QMM2"/>
<dbReference type="STRING" id="1250231.SAMN04488552_2565"/>
<proteinExistence type="inferred from homology"/>
<feature type="transmembrane region" description="Helical" evidence="7">
    <location>
        <begin position="43"/>
        <end position="60"/>
    </location>
</feature>
<evidence type="ECO:0000313" key="9">
    <source>
        <dbReference type="Proteomes" id="UP000198858"/>
    </source>
</evidence>
<comment type="subcellular location">
    <subcellularLocation>
        <location evidence="1">Cell membrane</location>
        <topology evidence="1">Multi-pass membrane protein</topology>
    </subcellularLocation>
</comment>
<dbReference type="PANTHER" id="PTHR30250:SF10">
    <property type="entry name" value="LIPOPOLYSACCHARIDE BIOSYNTHESIS PROTEIN WZXC"/>
    <property type="match status" value="1"/>
</dbReference>